<reference evidence="2" key="1">
    <citation type="submission" date="2016-03" db="EMBL/GenBank/DDBJ databases">
        <authorList>
            <person name="Ploux O."/>
        </authorList>
    </citation>
    <scope>NUCLEOTIDE SEQUENCE [LARGE SCALE GENOMIC DNA]</scope>
    <source>
        <strain evidence="2">UK7</strain>
    </source>
</reference>
<dbReference type="AlphaFoldDB" id="A0A1E1KKV7"/>
<dbReference type="Proteomes" id="UP000178129">
    <property type="component" value="Unassembled WGS sequence"/>
</dbReference>
<proteinExistence type="predicted"/>
<evidence type="ECO:0000313" key="1">
    <source>
        <dbReference type="EMBL" id="CZS97454.1"/>
    </source>
</evidence>
<protein>
    <submittedName>
        <fullName evidence="1">Uncharacterized protein</fullName>
    </submittedName>
</protein>
<comment type="caution">
    <text evidence="1">The sequence shown here is derived from an EMBL/GenBank/DDBJ whole genome shotgun (WGS) entry which is preliminary data.</text>
</comment>
<dbReference type="InParanoid" id="A0A1E1KKV7"/>
<sequence length="51" mass="5804">MTKIAVSNFRGISTKEAYIKTADTRKASTREAPTNEAPYRKCLSTKEILRR</sequence>
<gene>
    <name evidence="1" type="ORF">RCO7_14448</name>
</gene>
<organism evidence="1 2">
    <name type="scientific">Rhynchosporium graminicola</name>
    <dbReference type="NCBI Taxonomy" id="2792576"/>
    <lineage>
        <taxon>Eukaryota</taxon>
        <taxon>Fungi</taxon>
        <taxon>Dikarya</taxon>
        <taxon>Ascomycota</taxon>
        <taxon>Pezizomycotina</taxon>
        <taxon>Leotiomycetes</taxon>
        <taxon>Helotiales</taxon>
        <taxon>Ploettnerulaceae</taxon>
        <taxon>Rhynchosporium</taxon>
    </lineage>
</organism>
<dbReference type="EMBL" id="FJUW01000013">
    <property type="protein sequence ID" value="CZS97454.1"/>
    <property type="molecule type" value="Genomic_DNA"/>
</dbReference>
<name>A0A1E1KKV7_9HELO</name>
<accession>A0A1E1KKV7</accession>
<keyword evidence="2" id="KW-1185">Reference proteome</keyword>
<evidence type="ECO:0000313" key="2">
    <source>
        <dbReference type="Proteomes" id="UP000178129"/>
    </source>
</evidence>